<evidence type="ECO:0000313" key="3">
    <source>
        <dbReference type="Proteomes" id="UP001607303"/>
    </source>
</evidence>
<keyword evidence="1" id="KW-0472">Membrane</keyword>
<keyword evidence="3" id="KW-1185">Reference proteome</keyword>
<organism evidence="2 3">
    <name type="scientific">Vespula maculifrons</name>
    <name type="common">Eastern yellow jacket</name>
    <name type="synonym">Wasp</name>
    <dbReference type="NCBI Taxonomy" id="7453"/>
    <lineage>
        <taxon>Eukaryota</taxon>
        <taxon>Metazoa</taxon>
        <taxon>Ecdysozoa</taxon>
        <taxon>Arthropoda</taxon>
        <taxon>Hexapoda</taxon>
        <taxon>Insecta</taxon>
        <taxon>Pterygota</taxon>
        <taxon>Neoptera</taxon>
        <taxon>Endopterygota</taxon>
        <taxon>Hymenoptera</taxon>
        <taxon>Apocrita</taxon>
        <taxon>Aculeata</taxon>
        <taxon>Vespoidea</taxon>
        <taxon>Vespidae</taxon>
        <taxon>Vespinae</taxon>
        <taxon>Vespula</taxon>
    </lineage>
</organism>
<dbReference type="EMBL" id="JAYRBN010000119">
    <property type="protein sequence ID" value="KAL2719835.1"/>
    <property type="molecule type" value="Genomic_DNA"/>
</dbReference>
<dbReference type="Proteomes" id="UP001607303">
    <property type="component" value="Unassembled WGS sequence"/>
</dbReference>
<gene>
    <name evidence="2" type="ORF">V1477_021329</name>
</gene>
<reference evidence="2 3" key="1">
    <citation type="journal article" date="2024" name="Ann. Entomol. Soc. Am.">
        <title>Genomic analyses of the southern and eastern yellowjacket wasps (Hymenoptera: Vespidae) reveal evolutionary signatures of social life.</title>
        <authorList>
            <person name="Catto M.A."/>
            <person name="Caine P.B."/>
            <person name="Orr S.E."/>
            <person name="Hunt B.G."/>
            <person name="Goodisman M.A.D."/>
        </authorList>
    </citation>
    <scope>NUCLEOTIDE SEQUENCE [LARGE SCALE GENOMIC DNA]</scope>
    <source>
        <strain evidence="2">232</strain>
        <tissue evidence="2">Head and thorax</tissue>
    </source>
</reference>
<proteinExistence type="predicted"/>
<accession>A0ABD2AH20</accession>
<name>A0ABD2AH20_VESMC</name>
<sequence>MDNILKESYAKNTTKKIKKNMRTANILIINHLLFISACAASTFNSVSSTLLSILNKEPCFPETTLGGNIVDTDPCENCCLLGHHYRRRMRSNMISLRRRKTFSLNFSHIFVCNVLSDTLSDHHKIGIALHLPCSSWILQVGCSNDCSILHCPYILSRAVIVIGDGGISRCLK</sequence>
<dbReference type="AlphaFoldDB" id="A0ABD2AH20"/>
<evidence type="ECO:0000256" key="1">
    <source>
        <dbReference type="SAM" id="Phobius"/>
    </source>
</evidence>
<protein>
    <submittedName>
        <fullName evidence="2">Uncharacterized protein</fullName>
    </submittedName>
</protein>
<comment type="caution">
    <text evidence="2">The sequence shown here is derived from an EMBL/GenBank/DDBJ whole genome shotgun (WGS) entry which is preliminary data.</text>
</comment>
<feature type="transmembrane region" description="Helical" evidence="1">
    <location>
        <begin position="24"/>
        <end position="43"/>
    </location>
</feature>
<keyword evidence="1" id="KW-0812">Transmembrane</keyword>
<evidence type="ECO:0000313" key="2">
    <source>
        <dbReference type="EMBL" id="KAL2719835.1"/>
    </source>
</evidence>
<keyword evidence="1" id="KW-1133">Transmembrane helix</keyword>